<dbReference type="OrthoDB" id="8854879at2759"/>
<evidence type="ECO:0000256" key="1">
    <source>
        <dbReference type="ARBA" id="ARBA00004286"/>
    </source>
</evidence>
<feature type="region of interest" description="Disordered" evidence="12">
    <location>
        <begin position="768"/>
        <end position="808"/>
    </location>
</feature>
<evidence type="ECO:0000256" key="10">
    <source>
        <dbReference type="ARBA" id="ARBA00049431"/>
    </source>
</evidence>
<feature type="region of interest" description="Disordered" evidence="12">
    <location>
        <begin position="827"/>
        <end position="882"/>
    </location>
</feature>
<dbReference type="GO" id="GO:0040029">
    <property type="term" value="P:epigenetic regulation of gene expression"/>
    <property type="evidence" value="ECO:0007669"/>
    <property type="project" value="InterPro"/>
</dbReference>
<dbReference type="InterPro" id="IPR024779">
    <property type="entry name" value="2OGFeDO_JBP1/TET_oxygenase_dom"/>
</dbReference>
<comment type="subcellular location">
    <subcellularLocation>
        <location evidence="1">Chromosome</location>
    </subcellularLocation>
</comment>
<dbReference type="Pfam" id="PF12851">
    <property type="entry name" value="Tet_JBP"/>
    <property type="match status" value="1"/>
</dbReference>
<comment type="function">
    <text evidence="11">Dioxygenase that catalyzes the conversion of the modified genomic base 5-methylcytosine (5mC) into 5-hydroxymethylcytosine (5hmC) and plays a key role in epigenetic chromatin reprogramming during embryonic development.</text>
</comment>
<comment type="similarity">
    <text evidence="2 11">Belongs to the TET family.</text>
</comment>
<keyword evidence="5 11" id="KW-0862">Zinc</keyword>
<organism evidence="14 15">
    <name type="scientific">Synaphobranchus kaupii</name>
    <name type="common">Kaup's arrowtooth eel</name>
    <dbReference type="NCBI Taxonomy" id="118154"/>
    <lineage>
        <taxon>Eukaryota</taxon>
        <taxon>Metazoa</taxon>
        <taxon>Chordata</taxon>
        <taxon>Craniata</taxon>
        <taxon>Vertebrata</taxon>
        <taxon>Euteleostomi</taxon>
        <taxon>Actinopterygii</taxon>
        <taxon>Neopterygii</taxon>
        <taxon>Teleostei</taxon>
        <taxon>Anguilliformes</taxon>
        <taxon>Synaphobranchidae</taxon>
        <taxon>Synaphobranchus</taxon>
    </lineage>
</organism>
<dbReference type="GO" id="GO:0005634">
    <property type="term" value="C:nucleus"/>
    <property type="evidence" value="ECO:0007669"/>
    <property type="project" value="UniProtKB-UniRule"/>
</dbReference>
<feature type="compositionally biased region" description="Polar residues" evidence="12">
    <location>
        <begin position="521"/>
        <end position="548"/>
    </location>
</feature>
<evidence type="ECO:0000256" key="2">
    <source>
        <dbReference type="ARBA" id="ARBA00007502"/>
    </source>
</evidence>
<feature type="compositionally biased region" description="Basic and acidic residues" evidence="12">
    <location>
        <begin position="1871"/>
        <end position="1883"/>
    </location>
</feature>
<feature type="domain" description="Methylcytosine dioxygenase TET1-3 oxygenase" evidence="13">
    <location>
        <begin position="1255"/>
        <end position="1851"/>
    </location>
</feature>
<comment type="catalytic activity">
    <reaction evidence="10 11">
        <text>a 5-hydroxymethyl-2'-deoxycytidine in DNA + 2-oxoglutarate + O2 = a 5-formyl-2'-deoxycytidine in DNA + succinate + CO2 + H2O</text>
        <dbReference type="Rhea" id="RHEA:53828"/>
        <dbReference type="Rhea" id="RHEA-COMP:13315"/>
        <dbReference type="Rhea" id="RHEA-COMP:13656"/>
        <dbReference type="ChEBI" id="CHEBI:15377"/>
        <dbReference type="ChEBI" id="CHEBI:15379"/>
        <dbReference type="ChEBI" id="CHEBI:16526"/>
        <dbReference type="ChEBI" id="CHEBI:16810"/>
        <dbReference type="ChEBI" id="CHEBI:30031"/>
        <dbReference type="ChEBI" id="CHEBI:136731"/>
        <dbReference type="ChEBI" id="CHEBI:137731"/>
        <dbReference type="EC" id="1.14.11.80"/>
    </reaction>
</comment>
<evidence type="ECO:0000256" key="7">
    <source>
        <dbReference type="ARBA" id="ARBA00023002"/>
    </source>
</evidence>
<dbReference type="EMBL" id="JAINUF010000020">
    <property type="protein sequence ID" value="KAJ8335786.1"/>
    <property type="molecule type" value="Genomic_DNA"/>
</dbReference>
<feature type="region of interest" description="Disordered" evidence="12">
    <location>
        <begin position="1424"/>
        <end position="1563"/>
    </location>
</feature>
<sequence>MTERASRRPMNIDAEDSPFHRRTEGSKMLPFRIVKEETQTVCWNSAKWRDTKRGRREGSLVDGPRAGQMETEKASHETEESLLIAQLSTIHQTGPLINKLQNGNQLAEVPPHQINGDADWSHFKPSAGINQMKRHYDSCSRPAEMQDLFDQSSHVTNGGAKHGLSDASTLGLHQSKKLRGDSEINGDDDDKMVENNTVTAWDKEEAVVMETDLDCFQELIKPADFDCEVLPKDKKNANFSNGDLFSLSRSKQIPISNGATVTASSMEGTPGDLLQKTLSQYYPDRVSIAPQSSVSQEIKIPAGAKNSPEPATHSPSLTSGLLISSPISASGDPDGIPPEVHSSGSYDNAPFVMNGYLGAIGREHQQQPYPRQDVPATEVETHTPAQEENQVSRTGLPARPGSDSQDLNYARSFSDGMEAQDMYPKSQHSFSEDSYPLIIEPRAPVQTEEAGRFSPFASTAMEGMVGSKDSDLGHQSRGPQNSQHEVKYGAQQQLERQGQDESSTLQEAPSSASLEHRAPPNSITDTQNPAGSLQPQALTTPCQTQGTNGAPREMQQRADPYAQMEWIDLNSPPPSQPVWKDFQAQPQQEQQAGARHRGHIPSSDTGQGFPMQGFNQPGFQQQGEQVQDTYGPDPGYDGAQRKVVTDWPRPSSTAPPGLRGQAQIQPSKIELAPQQQTDNHLCAQTQRERLCEDDQDVEQILSSGFLQQQPTYPQTERQEQVHNFQNPTQDAQPVKMPQPQDLPQRQLDSQLLNRLKLEEYIRLEKQLKSPNCPSSPAGLTPTSRNAPSFFEPSLPPNAQPPQKQFVSFPYSRGDADRAVIQENYKFSSTMQPQCSPSSGNPKQYPQQHQNHSQSHLMDYPRPPPTQQQQQPQFTQGAPNQQVSGHTAVRMFPKMEPQDHCVQFQHGQLHNQSYRDVQRHAALRMHLLQKQDRQGHPQNLSDFQHILQAIKSENGPRFDCPMPPQGRGMSSPALQAMVKQEPRQLTCEQMHESSIIATMEHQLRQYQPSLFERKSLVINSPNKVKVETSGPVTILSTNADLGREDFGATVQRKPPHLTPTKKIEPSLNSFMESPMKLLDTPIKNLLDTPVKTQYEIPSCHCVEQLSEKDEGPYYTHLGAAPNLPAIREMMEKRFGQTGSAIRIEKVVYTGKEGKSTQGCPIAKWVIRRSSEDEKLLVLVRERTGHSCETACVVVVILIWEGIPVSLADRLYGELSQTLQKHGALTNRRCALNEERTCACQGLDQDACGASFSFGCSWSMYYNGCKFARSKIPRKFKLLGDDPKEEERLEQNLQNLATIMAPTYKQLAPDAYGNQVEHEQRAPDCRLGLKEGRPFSGVTACMDFCAHAHRDLHNMPSGSTVVCTLTREDNREIGKIPEDEQLHVLPLYKASSTDEFGSVEAQQEKIKSGAIQKLTTFRRKVRMLAEPAKSCRQKKLDAKRAATSKLSNPDTPNSKAEKALTARLKQNAGENPNQGTPTPGPHPQSQNHMGASLPGHQPHPLSHLTGPHQLQQLQQQKQLQSHPNPYPGSPHPASYPRFPNHADPFPSTSQPHYLQSPASASPYPSPLHVSSPYLNGSNPAGSYPGSLNPSNLYPGYQCNGGMSVENYHPYYGSNPKHLDIYRHQRPQLYPQQQYSPHQHYGVYPARYVEQGLQVNGYSNCSMRPGVHPMGPYSTYSSNAGPEPHFLGAISRPPSAHPSLDYATASKSGPFGGYPNPYLAQNPQIFQSAQDSSRMQNKPEMNLMNGIGQVLPPLGSECRTPTQPGYGLPNGIIPGTEIKQEPGVQAPDPKEKEDVWSDNEHNFLDPDIGGVAVAPSHGSILIECAKRELHATTPLKNPDRSHPTRISLVFYQHKNMNEAKHGLALWEAKMAEKAREKEEDTEKHGAEGTPSKNKKVKREHSEALEYVEPPYKRFVQALKEKSMSCTTNTYVNTSPYAFTKVTGPYNCFI</sequence>
<accession>A0A9Q1EBL4</accession>
<comment type="caution">
    <text evidence="14">The sequence shown here is derived from an EMBL/GenBank/DDBJ whole genome shotgun (WGS) entry which is preliminary data.</text>
</comment>
<feature type="compositionally biased region" description="Polar residues" evidence="12">
    <location>
        <begin position="827"/>
        <end position="855"/>
    </location>
</feature>
<feature type="compositionally biased region" description="Low complexity" evidence="12">
    <location>
        <begin position="866"/>
        <end position="881"/>
    </location>
</feature>
<feature type="region of interest" description="Disordered" evidence="12">
    <location>
        <begin position="1871"/>
        <end position="1898"/>
    </location>
</feature>
<reference evidence="14" key="1">
    <citation type="journal article" date="2023" name="Science">
        <title>Genome structures resolve the early diversification of teleost fishes.</title>
        <authorList>
            <person name="Parey E."/>
            <person name="Louis A."/>
            <person name="Montfort J."/>
            <person name="Bouchez O."/>
            <person name="Roques C."/>
            <person name="Iampietro C."/>
            <person name="Lluch J."/>
            <person name="Castinel A."/>
            <person name="Donnadieu C."/>
            <person name="Desvignes T."/>
            <person name="Floi Bucao C."/>
            <person name="Jouanno E."/>
            <person name="Wen M."/>
            <person name="Mejri S."/>
            <person name="Dirks R."/>
            <person name="Jansen H."/>
            <person name="Henkel C."/>
            <person name="Chen W.J."/>
            <person name="Zahm M."/>
            <person name="Cabau C."/>
            <person name="Klopp C."/>
            <person name="Thompson A.W."/>
            <person name="Robinson-Rechavi M."/>
            <person name="Braasch I."/>
            <person name="Lecointre G."/>
            <person name="Bobe J."/>
            <person name="Postlethwait J.H."/>
            <person name="Berthelot C."/>
            <person name="Roest Crollius H."/>
            <person name="Guiguen Y."/>
        </authorList>
    </citation>
    <scope>NUCLEOTIDE SEQUENCE</scope>
    <source>
        <strain evidence="14">WJC10195</strain>
    </source>
</reference>
<feature type="region of interest" description="Disordered" evidence="12">
    <location>
        <begin position="567"/>
        <end position="662"/>
    </location>
</feature>
<dbReference type="GO" id="GO:0070579">
    <property type="term" value="F:DNA 5-methylcytosine dioxygenase activity"/>
    <property type="evidence" value="ECO:0007669"/>
    <property type="project" value="UniProtKB-UniRule"/>
</dbReference>
<comment type="catalytic activity">
    <reaction evidence="11">
        <text>a 5-methyl-2'-deoxycytidine in DNA + 2-oxoglutarate + O2 = a 5-hydroxymethyl-2'-deoxycytidine in DNA + succinate + CO2</text>
        <dbReference type="Rhea" id="RHEA:52636"/>
        <dbReference type="Rhea" id="RHEA-COMP:11370"/>
        <dbReference type="Rhea" id="RHEA-COMP:13315"/>
        <dbReference type="ChEBI" id="CHEBI:15379"/>
        <dbReference type="ChEBI" id="CHEBI:16526"/>
        <dbReference type="ChEBI" id="CHEBI:16810"/>
        <dbReference type="ChEBI" id="CHEBI:30031"/>
        <dbReference type="ChEBI" id="CHEBI:85454"/>
        <dbReference type="ChEBI" id="CHEBI:136731"/>
        <dbReference type="EC" id="1.14.11.80"/>
    </reaction>
</comment>
<dbReference type="PANTHER" id="PTHR23358">
    <property type="entry name" value="METHYLCYTOSINE DIOXYGENASE TET"/>
    <property type="match status" value="1"/>
</dbReference>
<keyword evidence="7 11" id="KW-0560">Oxidoreductase</keyword>
<dbReference type="PANTHER" id="PTHR23358:SF3">
    <property type="entry name" value="METHYLCYTOSINE DIOXYGENASE TET2"/>
    <property type="match status" value="1"/>
</dbReference>
<feature type="region of interest" description="Disordered" evidence="12">
    <location>
        <begin position="153"/>
        <end position="191"/>
    </location>
</feature>
<keyword evidence="6 11" id="KW-0223">Dioxygenase</keyword>
<dbReference type="SMART" id="SM01333">
    <property type="entry name" value="Tet_JBP"/>
    <property type="match status" value="1"/>
</dbReference>
<keyword evidence="3" id="KW-0158">Chromosome</keyword>
<evidence type="ECO:0000256" key="3">
    <source>
        <dbReference type="ARBA" id="ARBA00022454"/>
    </source>
</evidence>
<comment type="cofactor">
    <cofactor evidence="11">
        <name>Zn(2+)</name>
        <dbReference type="ChEBI" id="CHEBI:29105"/>
    </cofactor>
    <text evidence="11">The zinc ions have a structural role.</text>
</comment>
<keyword evidence="8 11" id="KW-0408">Iron</keyword>
<dbReference type="InterPro" id="IPR046942">
    <property type="entry name" value="TET_oxygenase"/>
</dbReference>
<evidence type="ECO:0000256" key="8">
    <source>
        <dbReference type="ARBA" id="ARBA00023004"/>
    </source>
</evidence>
<dbReference type="Proteomes" id="UP001152622">
    <property type="component" value="Chromosome 20"/>
</dbReference>
<comment type="cofactor">
    <cofactor evidence="11">
        <name>Fe(2+)</name>
        <dbReference type="ChEBI" id="CHEBI:29033"/>
    </cofactor>
    <text evidence="11">Binds 1 Fe(2+) ion per subunit.</text>
</comment>
<gene>
    <name evidence="14" type="ORF">SKAU_G00391280</name>
</gene>
<dbReference type="GO" id="GO:0030099">
    <property type="term" value="P:myeloid cell differentiation"/>
    <property type="evidence" value="ECO:0007669"/>
    <property type="project" value="TreeGrafter"/>
</dbReference>
<evidence type="ECO:0000256" key="6">
    <source>
        <dbReference type="ARBA" id="ARBA00022964"/>
    </source>
</evidence>
<feature type="region of interest" description="Disordered" evidence="12">
    <location>
        <begin position="463"/>
        <end position="555"/>
    </location>
</feature>
<feature type="compositionally biased region" description="Low complexity" evidence="12">
    <location>
        <begin position="606"/>
        <end position="627"/>
    </location>
</feature>
<feature type="region of interest" description="Disordered" evidence="12">
    <location>
        <begin position="52"/>
        <end position="73"/>
    </location>
</feature>
<feature type="region of interest" description="Disordered" evidence="12">
    <location>
        <begin position="1"/>
        <end position="23"/>
    </location>
</feature>
<dbReference type="EC" id="1.14.11.80" evidence="11"/>
<feature type="compositionally biased region" description="Low complexity" evidence="12">
    <location>
        <begin position="1507"/>
        <end position="1518"/>
    </location>
</feature>
<evidence type="ECO:0000313" key="14">
    <source>
        <dbReference type="EMBL" id="KAJ8335786.1"/>
    </source>
</evidence>
<dbReference type="GO" id="GO:0045944">
    <property type="term" value="P:positive regulation of transcription by RNA polymerase II"/>
    <property type="evidence" value="ECO:0007669"/>
    <property type="project" value="TreeGrafter"/>
</dbReference>
<dbReference type="InterPro" id="IPR040175">
    <property type="entry name" value="TET1/2/3"/>
</dbReference>
<keyword evidence="4 11" id="KW-0479">Metal-binding</keyword>
<protein>
    <recommendedName>
        <fullName evidence="11">Methylcytosine dioxygenase TET</fullName>
        <ecNumber evidence="11">1.14.11.80</ecNumber>
    </recommendedName>
</protein>
<dbReference type="GO" id="GO:0008270">
    <property type="term" value="F:zinc ion binding"/>
    <property type="evidence" value="ECO:0007669"/>
    <property type="project" value="UniProtKB-UniRule"/>
</dbReference>
<feature type="compositionally biased region" description="Polar residues" evidence="12">
    <location>
        <begin position="383"/>
        <end position="393"/>
    </location>
</feature>
<evidence type="ECO:0000313" key="15">
    <source>
        <dbReference type="Proteomes" id="UP001152622"/>
    </source>
</evidence>
<evidence type="ECO:0000256" key="12">
    <source>
        <dbReference type="SAM" id="MobiDB-lite"/>
    </source>
</evidence>
<evidence type="ECO:0000256" key="9">
    <source>
        <dbReference type="ARBA" id="ARBA00047840"/>
    </source>
</evidence>
<feature type="compositionally biased region" description="Polar residues" evidence="12">
    <location>
        <begin position="1442"/>
        <end position="1452"/>
    </location>
</feature>
<feature type="region of interest" description="Disordered" evidence="12">
    <location>
        <begin position="365"/>
        <end position="409"/>
    </location>
</feature>
<feature type="region of interest" description="Disordered" evidence="12">
    <location>
        <begin position="302"/>
        <end position="337"/>
    </location>
</feature>
<name>A0A9Q1EBL4_SYNKA</name>
<evidence type="ECO:0000256" key="5">
    <source>
        <dbReference type="ARBA" id="ARBA00022833"/>
    </source>
</evidence>
<evidence type="ECO:0000256" key="4">
    <source>
        <dbReference type="ARBA" id="ARBA00022723"/>
    </source>
</evidence>
<proteinExistence type="inferred from homology"/>
<dbReference type="GO" id="GO:0141166">
    <property type="term" value="P:chromosomal 5-methylcytosine DNA demethylation pathway"/>
    <property type="evidence" value="ECO:0007669"/>
    <property type="project" value="UniProtKB-UniRule"/>
</dbReference>
<evidence type="ECO:0000259" key="13">
    <source>
        <dbReference type="SMART" id="SM01333"/>
    </source>
</evidence>
<evidence type="ECO:0000256" key="11">
    <source>
        <dbReference type="RuleBase" id="RU367064"/>
    </source>
</evidence>
<feature type="compositionally biased region" description="Polar residues" evidence="12">
    <location>
        <begin position="490"/>
        <end position="513"/>
    </location>
</feature>
<comment type="catalytic activity">
    <reaction evidence="9 11">
        <text>a 5-formyl-2'-deoxycytidine in DNA + 2-oxoglutarate + O2 = a 5-carboxyl-2'-deoxycytidine in DNA + succinate + CO2 + H(+)</text>
        <dbReference type="Rhea" id="RHEA:53832"/>
        <dbReference type="Rhea" id="RHEA-COMP:13656"/>
        <dbReference type="Rhea" id="RHEA-COMP:13657"/>
        <dbReference type="ChEBI" id="CHEBI:15378"/>
        <dbReference type="ChEBI" id="CHEBI:15379"/>
        <dbReference type="ChEBI" id="CHEBI:16526"/>
        <dbReference type="ChEBI" id="CHEBI:16810"/>
        <dbReference type="ChEBI" id="CHEBI:30031"/>
        <dbReference type="ChEBI" id="CHEBI:137731"/>
        <dbReference type="ChEBI" id="CHEBI:137732"/>
        <dbReference type="EC" id="1.14.11.80"/>
    </reaction>
</comment>
<dbReference type="GO" id="GO:0005694">
    <property type="term" value="C:chromosome"/>
    <property type="evidence" value="ECO:0007669"/>
    <property type="project" value="UniProtKB-SubCell"/>
</dbReference>
<feature type="compositionally biased region" description="Polar residues" evidence="12">
    <location>
        <begin position="1466"/>
        <end position="1487"/>
    </location>
</feature>
<feature type="compositionally biased region" description="Low complexity" evidence="12">
    <location>
        <begin position="583"/>
        <end position="593"/>
    </location>
</feature>
<keyword evidence="15" id="KW-1185">Reference proteome</keyword>
<feature type="compositionally biased region" description="Polar residues" evidence="12">
    <location>
        <begin position="313"/>
        <end position="328"/>
    </location>
</feature>